<dbReference type="InParanoid" id="A7EKR9"/>
<name>A7EKR9_SCLS1</name>
<dbReference type="KEGG" id="ssl:SS1G_05916"/>
<organism evidence="1 2">
    <name type="scientific">Sclerotinia sclerotiorum (strain ATCC 18683 / 1980 / Ss-1)</name>
    <name type="common">White mold</name>
    <name type="synonym">Whetzelinia sclerotiorum</name>
    <dbReference type="NCBI Taxonomy" id="665079"/>
    <lineage>
        <taxon>Eukaryota</taxon>
        <taxon>Fungi</taxon>
        <taxon>Dikarya</taxon>
        <taxon>Ascomycota</taxon>
        <taxon>Pezizomycotina</taxon>
        <taxon>Leotiomycetes</taxon>
        <taxon>Helotiales</taxon>
        <taxon>Sclerotiniaceae</taxon>
        <taxon>Sclerotinia</taxon>
    </lineage>
</organism>
<dbReference type="GeneID" id="5489071"/>
<dbReference type="HOGENOM" id="CLU_2689307_0_0_1"/>
<accession>A7EKR9</accession>
<sequence length="74" mass="8150">MDFAVSDNLFSGLPNLCGVENIAISFEERDSTIETDQNVAFEETCHLSTRQDSINLVQITSRLPLLAVLGFCEA</sequence>
<dbReference type="Proteomes" id="UP000001312">
    <property type="component" value="Unassembled WGS sequence"/>
</dbReference>
<proteinExistence type="predicted"/>
<reference evidence="2" key="1">
    <citation type="journal article" date="2011" name="PLoS Genet.">
        <title>Genomic analysis of the necrotrophic fungal pathogens Sclerotinia sclerotiorum and Botrytis cinerea.</title>
        <authorList>
            <person name="Amselem J."/>
            <person name="Cuomo C.A."/>
            <person name="van Kan J.A."/>
            <person name="Viaud M."/>
            <person name="Benito E.P."/>
            <person name="Couloux A."/>
            <person name="Coutinho P.M."/>
            <person name="de Vries R.P."/>
            <person name="Dyer P.S."/>
            <person name="Fillinger S."/>
            <person name="Fournier E."/>
            <person name="Gout L."/>
            <person name="Hahn M."/>
            <person name="Kohn L."/>
            <person name="Lapalu N."/>
            <person name="Plummer K.M."/>
            <person name="Pradier J.M."/>
            <person name="Quevillon E."/>
            <person name="Sharon A."/>
            <person name="Simon A."/>
            <person name="ten Have A."/>
            <person name="Tudzynski B."/>
            <person name="Tudzynski P."/>
            <person name="Wincker P."/>
            <person name="Andrew M."/>
            <person name="Anthouard V."/>
            <person name="Beever R.E."/>
            <person name="Beffa R."/>
            <person name="Benoit I."/>
            <person name="Bouzid O."/>
            <person name="Brault B."/>
            <person name="Chen Z."/>
            <person name="Choquer M."/>
            <person name="Collemare J."/>
            <person name="Cotton P."/>
            <person name="Danchin E.G."/>
            <person name="Da Silva C."/>
            <person name="Gautier A."/>
            <person name="Giraud C."/>
            <person name="Giraud T."/>
            <person name="Gonzalez C."/>
            <person name="Grossetete S."/>
            <person name="Guldener U."/>
            <person name="Henrissat B."/>
            <person name="Howlett B.J."/>
            <person name="Kodira C."/>
            <person name="Kretschmer M."/>
            <person name="Lappartient A."/>
            <person name="Leroch M."/>
            <person name="Levis C."/>
            <person name="Mauceli E."/>
            <person name="Neuveglise C."/>
            <person name="Oeser B."/>
            <person name="Pearson M."/>
            <person name="Poulain J."/>
            <person name="Poussereau N."/>
            <person name="Quesneville H."/>
            <person name="Rascle C."/>
            <person name="Schumacher J."/>
            <person name="Segurens B."/>
            <person name="Sexton A."/>
            <person name="Silva E."/>
            <person name="Sirven C."/>
            <person name="Soanes D.M."/>
            <person name="Talbot N.J."/>
            <person name="Templeton M."/>
            <person name="Yandava C."/>
            <person name="Yarden O."/>
            <person name="Zeng Q."/>
            <person name="Rollins J.A."/>
            <person name="Lebrun M.H."/>
            <person name="Dickman M."/>
        </authorList>
    </citation>
    <scope>NUCLEOTIDE SEQUENCE [LARGE SCALE GENOMIC DNA]</scope>
    <source>
        <strain evidence="2">ATCC 18683 / 1980 / Ss-1</strain>
    </source>
</reference>
<gene>
    <name evidence="1" type="ORF">SS1G_05916</name>
</gene>
<protein>
    <submittedName>
        <fullName evidence="1">Uncharacterized protein</fullName>
    </submittedName>
</protein>
<evidence type="ECO:0000313" key="1">
    <source>
        <dbReference type="EMBL" id="EDO03435.1"/>
    </source>
</evidence>
<dbReference type="EMBL" id="CH476627">
    <property type="protein sequence ID" value="EDO03435.1"/>
    <property type="molecule type" value="Genomic_DNA"/>
</dbReference>
<keyword evidence="2" id="KW-1185">Reference proteome</keyword>
<evidence type="ECO:0000313" key="2">
    <source>
        <dbReference type="Proteomes" id="UP000001312"/>
    </source>
</evidence>
<dbReference type="RefSeq" id="XP_001592994.1">
    <property type="nucleotide sequence ID" value="XM_001592944.1"/>
</dbReference>
<dbReference type="AlphaFoldDB" id="A7EKR9"/>